<keyword evidence="6 7" id="KW-0119">Carbohydrate metabolism</keyword>
<dbReference type="EMBL" id="BMFV01000037">
    <property type="protein sequence ID" value="GGH87204.1"/>
    <property type="molecule type" value="Genomic_DNA"/>
</dbReference>
<name>A0A8J2ZZ67_9BACL</name>
<evidence type="ECO:0000313" key="9">
    <source>
        <dbReference type="Proteomes" id="UP000656813"/>
    </source>
</evidence>
<evidence type="ECO:0000256" key="4">
    <source>
        <dbReference type="ARBA" id="ARBA00007439"/>
    </source>
</evidence>
<dbReference type="GO" id="GO:0019262">
    <property type="term" value="P:N-acetylneuraminate catabolic process"/>
    <property type="evidence" value="ECO:0007669"/>
    <property type="project" value="UniProtKB-UniRule"/>
</dbReference>
<comment type="pathway">
    <text evidence="3 7">Amino-sugar metabolism; N-acetylneuraminate degradation; D-fructose 6-phosphate from N-acetylneuraminate: step 3/5.</text>
</comment>
<comment type="caution">
    <text evidence="8">The sequence shown here is derived from an EMBL/GenBank/DDBJ whole genome shotgun (WGS) entry which is preliminary data.</text>
</comment>
<evidence type="ECO:0000256" key="1">
    <source>
        <dbReference type="ARBA" id="ARBA00000056"/>
    </source>
</evidence>
<organism evidence="8 9">
    <name type="scientific">Pullulanibacillus pueri</name>
    <dbReference type="NCBI Taxonomy" id="1437324"/>
    <lineage>
        <taxon>Bacteria</taxon>
        <taxon>Bacillati</taxon>
        <taxon>Bacillota</taxon>
        <taxon>Bacilli</taxon>
        <taxon>Bacillales</taxon>
        <taxon>Sporolactobacillaceae</taxon>
        <taxon>Pullulanibacillus</taxon>
    </lineage>
</organism>
<evidence type="ECO:0000256" key="2">
    <source>
        <dbReference type="ARBA" id="ARBA00002147"/>
    </source>
</evidence>
<dbReference type="NCBIfam" id="NF002231">
    <property type="entry name" value="PRK01130.1"/>
    <property type="match status" value="1"/>
</dbReference>
<evidence type="ECO:0000256" key="5">
    <source>
        <dbReference type="ARBA" id="ARBA00023235"/>
    </source>
</evidence>
<comment type="catalytic activity">
    <reaction evidence="1 7">
        <text>an N-acyl-D-glucosamine 6-phosphate = an N-acyl-D-mannosamine 6-phosphate</text>
        <dbReference type="Rhea" id="RHEA:23932"/>
        <dbReference type="ChEBI" id="CHEBI:57599"/>
        <dbReference type="ChEBI" id="CHEBI:57666"/>
        <dbReference type="EC" id="5.1.3.9"/>
    </reaction>
</comment>
<dbReference type="Proteomes" id="UP000656813">
    <property type="component" value="Unassembled WGS sequence"/>
</dbReference>
<dbReference type="CDD" id="cd04729">
    <property type="entry name" value="NanE"/>
    <property type="match status" value="1"/>
</dbReference>
<evidence type="ECO:0000256" key="3">
    <source>
        <dbReference type="ARBA" id="ARBA00005081"/>
    </source>
</evidence>
<evidence type="ECO:0000256" key="7">
    <source>
        <dbReference type="HAMAP-Rule" id="MF_01235"/>
    </source>
</evidence>
<dbReference type="PANTHER" id="PTHR36204">
    <property type="entry name" value="N-ACETYLMANNOSAMINE-6-PHOSPHATE 2-EPIMERASE-RELATED"/>
    <property type="match status" value="1"/>
</dbReference>
<dbReference type="SUPFAM" id="SSF51366">
    <property type="entry name" value="Ribulose-phoshate binding barrel"/>
    <property type="match status" value="1"/>
</dbReference>
<proteinExistence type="inferred from homology"/>
<dbReference type="Pfam" id="PF04131">
    <property type="entry name" value="NanE"/>
    <property type="match status" value="1"/>
</dbReference>
<dbReference type="Gene3D" id="3.20.20.70">
    <property type="entry name" value="Aldolase class I"/>
    <property type="match status" value="1"/>
</dbReference>
<dbReference type="HAMAP" id="MF_01235">
    <property type="entry name" value="ManNAc6P_epimer"/>
    <property type="match status" value="1"/>
</dbReference>
<dbReference type="GO" id="GO:0005829">
    <property type="term" value="C:cytosol"/>
    <property type="evidence" value="ECO:0007669"/>
    <property type="project" value="TreeGrafter"/>
</dbReference>
<dbReference type="AlphaFoldDB" id="A0A8J2ZZ67"/>
<sequence>MILERLKGGLVVSCQAHFDHPFNRPSYITALAQCAELGGAVAIRANGVDHISAIKNGTNLPVIGIYKEHLYDSRFFITPTLEHAKAIVKAGANIVALEATFQNQPNSDVLRELIKSIKKDLNIPVMADISTFDEGLRAWEIGVDLVGTTLSGYTDISKSRSTPDFELVSRLSEQGVRTVCEGHIKSPKQARKAIDCGAFFAVVGTAITDPLAITTWYREALTMNKDGEVIE</sequence>
<dbReference type="EC" id="5.1.3.9" evidence="7"/>
<protein>
    <recommendedName>
        <fullName evidence="7">Putative N-acetylmannosamine-6-phosphate 2-epimerase</fullName>
        <ecNumber evidence="7">5.1.3.9</ecNumber>
    </recommendedName>
    <alternativeName>
        <fullName evidence="7">ManNAc-6-P epimerase</fullName>
    </alternativeName>
</protein>
<comment type="function">
    <text evidence="2 7">Converts N-acetylmannosamine-6-phosphate (ManNAc-6-P) to N-acetylglucosamine-6-phosphate (GlcNAc-6-P).</text>
</comment>
<dbReference type="GO" id="GO:0006053">
    <property type="term" value="P:N-acetylmannosamine catabolic process"/>
    <property type="evidence" value="ECO:0007669"/>
    <property type="project" value="TreeGrafter"/>
</dbReference>
<comment type="similarity">
    <text evidence="4 7">Belongs to the NanE family.</text>
</comment>
<reference evidence="8" key="2">
    <citation type="submission" date="2020-09" db="EMBL/GenBank/DDBJ databases">
        <authorList>
            <person name="Sun Q."/>
            <person name="Zhou Y."/>
        </authorList>
    </citation>
    <scope>NUCLEOTIDE SEQUENCE</scope>
    <source>
        <strain evidence="8">CGMCC 1.12777</strain>
    </source>
</reference>
<dbReference type="UniPathway" id="UPA00629">
    <property type="reaction ID" value="UER00682"/>
</dbReference>
<dbReference type="InterPro" id="IPR007260">
    <property type="entry name" value="NanE"/>
</dbReference>
<dbReference type="InterPro" id="IPR011060">
    <property type="entry name" value="RibuloseP-bd_barrel"/>
</dbReference>
<dbReference type="InterPro" id="IPR013785">
    <property type="entry name" value="Aldolase_TIM"/>
</dbReference>
<keyword evidence="9" id="KW-1185">Reference proteome</keyword>
<dbReference type="PANTHER" id="PTHR36204:SF1">
    <property type="entry name" value="N-ACETYLMANNOSAMINE-6-PHOSPHATE 2-EPIMERASE-RELATED"/>
    <property type="match status" value="1"/>
</dbReference>
<keyword evidence="5 7" id="KW-0413">Isomerase</keyword>
<dbReference type="RefSeq" id="WP_188498836.1">
    <property type="nucleotide sequence ID" value="NZ_BMFV01000037.1"/>
</dbReference>
<dbReference type="GO" id="GO:0005975">
    <property type="term" value="P:carbohydrate metabolic process"/>
    <property type="evidence" value="ECO:0007669"/>
    <property type="project" value="UniProtKB-UniRule"/>
</dbReference>
<dbReference type="GO" id="GO:0047465">
    <property type="term" value="F:N-acylglucosamine-6-phosphate 2-epimerase activity"/>
    <property type="evidence" value="ECO:0007669"/>
    <property type="project" value="UniProtKB-EC"/>
</dbReference>
<accession>A0A8J2ZZ67</accession>
<reference evidence="8" key="1">
    <citation type="journal article" date="2014" name="Int. J. Syst. Evol. Microbiol.">
        <title>Complete genome sequence of Corynebacterium casei LMG S-19264T (=DSM 44701T), isolated from a smear-ripened cheese.</title>
        <authorList>
            <consortium name="US DOE Joint Genome Institute (JGI-PGF)"/>
            <person name="Walter F."/>
            <person name="Albersmeier A."/>
            <person name="Kalinowski J."/>
            <person name="Ruckert C."/>
        </authorList>
    </citation>
    <scope>NUCLEOTIDE SEQUENCE</scope>
    <source>
        <strain evidence="8">CGMCC 1.12777</strain>
    </source>
</reference>
<evidence type="ECO:0000313" key="8">
    <source>
        <dbReference type="EMBL" id="GGH87204.1"/>
    </source>
</evidence>
<evidence type="ECO:0000256" key="6">
    <source>
        <dbReference type="ARBA" id="ARBA00023277"/>
    </source>
</evidence>
<gene>
    <name evidence="7 8" type="primary">nanE</name>
    <name evidence="8" type="ORF">GCM10007096_36680</name>
</gene>